<dbReference type="RefSeq" id="WP_070064761.1">
    <property type="nucleotide sequence ID" value="NZ_MJMG01000001.1"/>
</dbReference>
<evidence type="ECO:0000259" key="2">
    <source>
        <dbReference type="Pfam" id="PF05193"/>
    </source>
</evidence>
<proteinExistence type="predicted"/>
<dbReference type="InterPro" id="IPR011765">
    <property type="entry name" value="Pept_M16_N"/>
</dbReference>
<dbReference type="Gene3D" id="3.30.830.10">
    <property type="entry name" value="Metalloenzyme, LuxS/M16 peptidase-like"/>
    <property type="match status" value="2"/>
</dbReference>
<dbReference type="PANTHER" id="PTHR11851">
    <property type="entry name" value="METALLOPROTEASE"/>
    <property type="match status" value="1"/>
</dbReference>
<feature type="domain" description="Peptidase M16 N-terminal" evidence="1">
    <location>
        <begin position="40"/>
        <end position="184"/>
    </location>
</feature>
<sequence length="445" mass="50009">MQIGKIIFIFILYMSCNLYADNKIQIKEVVTKKGFKFLFVENHDLPKVSIAVTFKGAGSAYEHTEKQGLSFLTSLVVKEGSGENSAKEFAQKLNDKGIQLFFNPTLEDFTISVDTLSENLEESVALMSDAIMRPKVDPEGLSRAREFVKVSINYCREIPGLIGMQEITKLIYKRHPYARNVYGTLSTVTSLTREDILGYIKRNFTKNNIVISVVGAVKSGEIEALLDKYLFKLPLQKSQSTKSLPVKNDFGHAENKHIDMNIPYSVIFFAQKGIAYNDPNYHNALVLMNAVGGQSLNSLLMRRLRETLAMTYGVYFYMANCEHGNSIYGFIQTDSSNTIKAISAIKGTLSEVKRSGIDMQLFKDAKIDIVNSYVFSMFSNARIASRLSFIQMNGLDTHYFNSYIDYVNQVKLDEVNALAKFLLDPENLFIVEVGKPVKSSGSLIM</sequence>
<dbReference type="Pfam" id="PF00675">
    <property type="entry name" value="Peptidase_M16"/>
    <property type="match status" value="1"/>
</dbReference>
<feature type="domain" description="Peptidase M16 C-terminal" evidence="2">
    <location>
        <begin position="190"/>
        <end position="366"/>
    </location>
</feature>
<reference evidence="3 4" key="1">
    <citation type="submission" date="2016-09" db="EMBL/GenBank/DDBJ databases">
        <title>Genomic evidence for plant-parasitic nematodes as the earliest Wolbachia hosts.</title>
        <authorList>
            <person name="Brown A.M."/>
            <person name="Wasala S.K."/>
            <person name="Howe D.K."/>
            <person name="Peetz A.B."/>
            <person name="Zasada I.A."/>
            <person name="Denver D.R."/>
        </authorList>
    </citation>
    <scope>NUCLEOTIDE SEQUENCE [LARGE SCALE GENOMIC DNA]</scope>
    <source>
        <strain evidence="4">wPpe</strain>
    </source>
</reference>
<accession>A0A1E7QKV3</accession>
<dbReference type="SUPFAM" id="SSF63411">
    <property type="entry name" value="LuxS/MPP-like metallohydrolase"/>
    <property type="match status" value="2"/>
</dbReference>
<dbReference type="Pfam" id="PF05193">
    <property type="entry name" value="Peptidase_M16_C"/>
    <property type="match status" value="1"/>
</dbReference>
<name>A0A1E7QKV3_WOLPI</name>
<dbReference type="AlphaFoldDB" id="A0A1E7QKV3"/>
<protein>
    <submittedName>
        <fullName evidence="3">Peptidase M16</fullName>
    </submittedName>
</protein>
<dbReference type="OrthoDB" id="9811314at2"/>
<dbReference type="InterPro" id="IPR007863">
    <property type="entry name" value="Peptidase_M16_C"/>
</dbReference>
<dbReference type="InterPro" id="IPR011249">
    <property type="entry name" value="Metalloenz_LuxS/M16"/>
</dbReference>
<evidence type="ECO:0000259" key="1">
    <source>
        <dbReference type="Pfam" id="PF00675"/>
    </source>
</evidence>
<evidence type="ECO:0000313" key="4">
    <source>
        <dbReference type="Proteomes" id="UP000175679"/>
    </source>
</evidence>
<dbReference type="InterPro" id="IPR050361">
    <property type="entry name" value="MPP/UQCRC_Complex"/>
</dbReference>
<dbReference type="EMBL" id="MJMG01000001">
    <property type="protein sequence ID" value="OEY87110.1"/>
    <property type="molecule type" value="Genomic_DNA"/>
</dbReference>
<dbReference type="PANTHER" id="PTHR11851:SF224">
    <property type="entry name" value="PROCESSING PROTEASE"/>
    <property type="match status" value="1"/>
</dbReference>
<comment type="caution">
    <text evidence="3">The sequence shown here is derived from an EMBL/GenBank/DDBJ whole genome shotgun (WGS) entry which is preliminary data.</text>
</comment>
<keyword evidence="4" id="KW-1185">Reference proteome</keyword>
<gene>
    <name evidence="3" type="ORF">BIY23_01330</name>
</gene>
<dbReference type="GO" id="GO:0046872">
    <property type="term" value="F:metal ion binding"/>
    <property type="evidence" value="ECO:0007669"/>
    <property type="project" value="InterPro"/>
</dbReference>
<dbReference type="Proteomes" id="UP000175679">
    <property type="component" value="Unassembled WGS sequence"/>
</dbReference>
<organism evidence="3 4">
    <name type="scientific">Wolbachia pipientis</name>
    <dbReference type="NCBI Taxonomy" id="955"/>
    <lineage>
        <taxon>Bacteria</taxon>
        <taxon>Pseudomonadati</taxon>
        <taxon>Pseudomonadota</taxon>
        <taxon>Alphaproteobacteria</taxon>
        <taxon>Rickettsiales</taxon>
        <taxon>Anaplasmataceae</taxon>
        <taxon>Wolbachieae</taxon>
        <taxon>Wolbachia</taxon>
    </lineage>
</organism>
<evidence type="ECO:0000313" key="3">
    <source>
        <dbReference type="EMBL" id="OEY87110.1"/>
    </source>
</evidence>